<reference evidence="7 8" key="1">
    <citation type="submission" date="2019-04" db="EMBL/GenBank/DDBJ databases">
        <title>Crenobacter sp. nov.</title>
        <authorList>
            <person name="Shi S."/>
        </authorList>
    </citation>
    <scope>NUCLEOTIDE SEQUENCE [LARGE SCALE GENOMIC DNA]</scope>
    <source>
        <strain evidence="7 8">GY 70310</strain>
    </source>
</reference>
<evidence type="ECO:0000256" key="4">
    <source>
        <dbReference type="ARBA" id="ARBA00023125"/>
    </source>
</evidence>
<dbReference type="GO" id="GO:0005829">
    <property type="term" value="C:cytosol"/>
    <property type="evidence" value="ECO:0007669"/>
    <property type="project" value="TreeGrafter"/>
</dbReference>
<dbReference type="SMART" id="SM00528">
    <property type="entry name" value="HNS"/>
    <property type="match status" value="1"/>
</dbReference>
<dbReference type="GO" id="GO:0001217">
    <property type="term" value="F:DNA-binding transcription repressor activity"/>
    <property type="evidence" value="ECO:0007669"/>
    <property type="project" value="TreeGrafter"/>
</dbReference>
<evidence type="ECO:0000256" key="5">
    <source>
        <dbReference type="SAM" id="MobiDB-lite"/>
    </source>
</evidence>
<evidence type="ECO:0000256" key="2">
    <source>
        <dbReference type="ARBA" id="ARBA00010610"/>
    </source>
</evidence>
<sequence>MLPPDTPRTNEQIEVEIAKLQAELRERKQKERKDALVMIKPLIVQYQFTLKELGLDSGEAPAAMKTKATPGMTYQNPKNPDQIWKGHGRQPKWIKDELSAGKTMKDLEAKQS</sequence>
<dbReference type="PANTHER" id="PTHR38097:SF2">
    <property type="entry name" value="DNA-BINDING PROTEIN STPA"/>
    <property type="match status" value="1"/>
</dbReference>
<dbReference type="GO" id="GO:0003681">
    <property type="term" value="F:bent DNA binding"/>
    <property type="evidence" value="ECO:0007669"/>
    <property type="project" value="TreeGrafter"/>
</dbReference>
<dbReference type="GO" id="GO:0000976">
    <property type="term" value="F:transcription cis-regulatory region binding"/>
    <property type="evidence" value="ECO:0007669"/>
    <property type="project" value="TreeGrafter"/>
</dbReference>
<feature type="domain" description="DNA-binding protein H-NS-like C-terminal" evidence="6">
    <location>
        <begin position="62"/>
        <end position="109"/>
    </location>
</feature>
<keyword evidence="8" id="KW-1185">Reference proteome</keyword>
<keyword evidence="3" id="KW-0963">Cytoplasm</keyword>
<keyword evidence="4" id="KW-0238">DNA-binding</keyword>
<name>A0A4V4N724_9NEIS</name>
<dbReference type="InterPro" id="IPR037150">
    <property type="entry name" value="H-NS_C_dom_sf"/>
</dbReference>
<dbReference type="GO" id="GO:0003680">
    <property type="term" value="F:minor groove of adenine-thymine-rich DNA binding"/>
    <property type="evidence" value="ECO:0007669"/>
    <property type="project" value="TreeGrafter"/>
</dbReference>
<dbReference type="GO" id="GO:0009295">
    <property type="term" value="C:nucleoid"/>
    <property type="evidence" value="ECO:0007669"/>
    <property type="project" value="UniProtKB-SubCell"/>
</dbReference>
<evidence type="ECO:0000313" key="7">
    <source>
        <dbReference type="EMBL" id="TIC78953.1"/>
    </source>
</evidence>
<dbReference type="InterPro" id="IPR027444">
    <property type="entry name" value="H-NS_C_dom"/>
</dbReference>
<evidence type="ECO:0000256" key="1">
    <source>
        <dbReference type="ARBA" id="ARBA00004453"/>
    </source>
</evidence>
<evidence type="ECO:0000256" key="3">
    <source>
        <dbReference type="ARBA" id="ARBA00022490"/>
    </source>
</evidence>
<dbReference type="OrthoDB" id="8596442at2"/>
<evidence type="ECO:0000313" key="8">
    <source>
        <dbReference type="Proteomes" id="UP000308891"/>
    </source>
</evidence>
<dbReference type="AlphaFoldDB" id="A0A4V4N724"/>
<organism evidence="7 8">
    <name type="scientific">Crenobacter intestini</name>
    <dbReference type="NCBI Taxonomy" id="2563443"/>
    <lineage>
        <taxon>Bacteria</taxon>
        <taxon>Pseudomonadati</taxon>
        <taxon>Pseudomonadota</taxon>
        <taxon>Betaproteobacteria</taxon>
        <taxon>Neisseriales</taxon>
        <taxon>Neisseriaceae</taxon>
        <taxon>Crenobacter</taxon>
    </lineage>
</organism>
<comment type="subcellular location">
    <subcellularLocation>
        <location evidence="1">Cytoplasm</location>
        <location evidence="1">Nucleoid</location>
    </subcellularLocation>
</comment>
<dbReference type="PANTHER" id="PTHR38097">
    <property type="match status" value="1"/>
</dbReference>
<dbReference type="Proteomes" id="UP000308891">
    <property type="component" value="Unassembled WGS sequence"/>
</dbReference>
<dbReference type="Pfam" id="PF00816">
    <property type="entry name" value="Histone_HNS"/>
    <property type="match status" value="1"/>
</dbReference>
<comment type="similarity">
    <text evidence="2">Belongs to the histone-like protein H-NS family.</text>
</comment>
<dbReference type="RefSeq" id="WP_136555383.1">
    <property type="nucleotide sequence ID" value="NZ_STGJ01000020.1"/>
</dbReference>
<dbReference type="SUPFAM" id="SSF81273">
    <property type="entry name" value="H-NS histone-like proteins"/>
    <property type="match status" value="1"/>
</dbReference>
<accession>A0A4V4N724</accession>
<comment type="caution">
    <text evidence="7">The sequence shown here is derived from an EMBL/GenBank/DDBJ whole genome shotgun (WGS) entry which is preliminary data.</text>
</comment>
<feature type="region of interest" description="Disordered" evidence="5">
    <location>
        <begin position="66"/>
        <end position="90"/>
    </location>
</feature>
<dbReference type="EMBL" id="STGJ01000020">
    <property type="protein sequence ID" value="TIC78953.1"/>
    <property type="molecule type" value="Genomic_DNA"/>
</dbReference>
<dbReference type="GO" id="GO:0032993">
    <property type="term" value="C:protein-DNA complex"/>
    <property type="evidence" value="ECO:0007669"/>
    <property type="project" value="TreeGrafter"/>
</dbReference>
<proteinExistence type="inferred from homology"/>
<dbReference type="Gene3D" id="4.10.430.10">
    <property type="entry name" value="Histone-like protein H-NS, C-terminal domain"/>
    <property type="match status" value="1"/>
</dbReference>
<gene>
    <name evidence="7" type="ORF">E5K04_14435</name>
</gene>
<protein>
    <submittedName>
        <fullName evidence="7">H-NS histone family protein</fullName>
    </submittedName>
</protein>
<evidence type="ECO:0000259" key="6">
    <source>
        <dbReference type="SMART" id="SM00528"/>
    </source>
</evidence>